<reference evidence="2" key="2">
    <citation type="submission" date="2023-05" db="EMBL/GenBank/DDBJ databases">
        <authorList>
            <consortium name="Lawrence Berkeley National Laboratory"/>
            <person name="Steindorff A."/>
            <person name="Hensen N."/>
            <person name="Bonometti L."/>
            <person name="Westerberg I."/>
            <person name="Brannstrom I.O."/>
            <person name="Guillou S."/>
            <person name="Cros-Aarteil S."/>
            <person name="Calhoun S."/>
            <person name="Haridas S."/>
            <person name="Kuo A."/>
            <person name="Mondo S."/>
            <person name="Pangilinan J."/>
            <person name="Riley R."/>
            <person name="Labutti K."/>
            <person name="Andreopoulos B."/>
            <person name="Lipzen A."/>
            <person name="Chen C."/>
            <person name="Yanf M."/>
            <person name="Daum C."/>
            <person name="Ng V."/>
            <person name="Clum A."/>
            <person name="Ohm R."/>
            <person name="Martin F."/>
            <person name="Silar P."/>
            <person name="Natvig D."/>
            <person name="Lalanne C."/>
            <person name="Gautier V."/>
            <person name="Ament-Velasquez S.L."/>
            <person name="Kruys A."/>
            <person name="Hutchinson M.I."/>
            <person name="Powell A.J."/>
            <person name="Barry K."/>
            <person name="Miller A.N."/>
            <person name="Grigoriev I.V."/>
            <person name="Debuchy R."/>
            <person name="Gladieux P."/>
            <person name="Thoren M.H."/>
            <person name="Johannesson H."/>
        </authorList>
    </citation>
    <scope>NUCLEOTIDE SEQUENCE</scope>
    <source>
        <strain evidence="2">CBS 359.72</strain>
    </source>
</reference>
<keyword evidence="3" id="KW-1185">Reference proteome</keyword>
<feature type="region of interest" description="Disordered" evidence="1">
    <location>
        <begin position="178"/>
        <end position="202"/>
    </location>
</feature>
<dbReference type="AlphaFoldDB" id="A0AAN7CPC5"/>
<organism evidence="2 3">
    <name type="scientific">Corynascus novoguineensis</name>
    <dbReference type="NCBI Taxonomy" id="1126955"/>
    <lineage>
        <taxon>Eukaryota</taxon>
        <taxon>Fungi</taxon>
        <taxon>Dikarya</taxon>
        <taxon>Ascomycota</taxon>
        <taxon>Pezizomycotina</taxon>
        <taxon>Sordariomycetes</taxon>
        <taxon>Sordariomycetidae</taxon>
        <taxon>Sordariales</taxon>
        <taxon>Chaetomiaceae</taxon>
        <taxon>Corynascus</taxon>
    </lineage>
</organism>
<feature type="compositionally biased region" description="Low complexity" evidence="1">
    <location>
        <begin position="293"/>
        <end position="312"/>
    </location>
</feature>
<feature type="compositionally biased region" description="Basic and acidic residues" evidence="1">
    <location>
        <begin position="251"/>
        <end position="275"/>
    </location>
</feature>
<protein>
    <submittedName>
        <fullName evidence="2">Uncharacterized protein</fullName>
    </submittedName>
</protein>
<proteinExistence type="predicted"/>
<evidence type="ECO:0000313" key="3">
    <source>
        <dbReference type="Proteomes" id="UP001303647"/>
    </source>
</evidence>
<feature type="region of interest" description="Disordered" evidence="1">
    <location>
        <begin position="248"/>
        <end position="319"/>
    </location>
</feature>
<dbReference type="Proteomes" id="UP001303647">
    <property type="component" value="Unassembled WGS sequence"/>
</dbReference>
<evidence type="ECO:0000313" key="2">
    <source>
        <dbReference type="EMBL" id="KAK4245790.1"/>
    </source>
</evidence>
<gene>
    <name evidence="2" type="ORF">C7999DRAFT_33863</name>
</gene>
<sequence length="387" mass="41864">MADQPSASTQVDSMADLKLHLREAVAEPTDVIKQGTAPPPYFFCLKPVVETGEEAEKFTALLSASGVARIFAAMDLVQSGAKNNGGGHYSLRNPSEYVAAFNEKTRTTVDTFLTGSMAAMYHPIPGGTTSNLDLEITRRDLHAMIVARIFDGLDGVDKTHRAELDKVLTSFTTALKPFKLPDGEKEPEKGKEDDDKDEKPSLKHAVVVNYVKSTDITGGMGGPGGIFTHQPCTRIVTFAVKPRQWAVALDKSPHQKPDANPEPKPDPKPKPDPGEKSVVPESAPAPAGNSHDATAATHTSAKATTQGWGWWPKPKPKPEDEKIKFSLGITIVELELDEDKFKNSKGRFEAVFKSFAKDDEVLGPIADSGGLKALGENTCTIYREFSP</sequence>
<name>A0AAN7CPC5_9PEZI</name>
<evidence type="ECO:0000256" key="1">
    <source>
        <dbReference type="SAM" id="MobiDB-lite"/>
    </source>
</evidence>
<accession>A0AAN7CPC5</accession>
<comment type="caution">
    <text evidence="2">The sequence shown here is derived from an EMBL/GenBank/DDBJ whole genome shotgun (WGS) entry which is preliminary data.</text>
</comment>
<dbReference type="EMBL" id="MU857691">
    <property type="protein sequence ID" value="KAK4245790.1"/>
    <property type="molecule type" value="Genomic_DNA"/>
</dbReference>
<reference evidence="2" key="1">
    <citation type="journal article" date="2023" name="Mol. Phylogenet. Evol.">
        <title>Genome-scale phylogeny and comparative genomics of the fungal order Sordariales.</title>
        <authorList>
            <person name="Hensen N."/>
            <person name="Bonometti L."/>
            <person name="Westerberg I."/>
            <person name="Brannstrom I.O."/>
            <person name="Guillou S."/>
            <person name="Cros-Aarteil S."/>
            <person name="Calhoun S."/>
            <person name="Haridas S."/>
            <person name="Kuo A."/>
            <person name="Mondo S."/>
            <person name="Pangilinan J."/>
            <person name="Riley R."/>
            <person name="LaButti K."/>
            <person name="Andreopoulos B."/>
            <person name="Lipzen A."/>
            <person name="Chen C."/>
            <person name="Yan M."/>
            <person name="Daum C."/>
            <person name="Ng V."/>
            <person name="Clum A."/>
            <person name="Steindorff A."/>
            <person name="Ohm R.A."/>
            <person name="Martin F."/>
            <person name="Silar P."/>
            <person name="Natvig D.O."/>
            <person name="Lalanne C."/>
            <person name="Gautier V."/>
            <person name="Ament-Velasquez S.L."/>
            <person name="Kruys A."/>
            <person name="Hutchinson M.I."/>
            <person name="Powell A.J."/>
            <person name="Barry K."/>
            <person name="Miller A.N."/>
            <person name="Grigoriev I.V."/>
            <person name="Debuchy R."/>
            <person name="Gladieux P."/>
            <person name="Hiltunen Thoren M."/>
            <person name="Johannesson H."/>
        </authorList>
    </citation>
    <scope>NUCLEOTIDE SEQUENCE</scope>
    <source>
        <strain evidence="2">CBS 359.72</strain>
    </source>
</reference>
<feature type="compositionally biased region" description="Basic and acidic residues" evidence="1">
    <location>
        <begin position="179"/>
        <end position="201"/>
    </location>
</feature>